<organism evidence="5 6">
    <name type="scientific">Prunus dulcis</name>
    <name type="common">Almond</name>
    <name type="synonym">Amygdalus dulcis</name>
    <dbReference type="NCBI Taxonomy" id="3755"/>
    <lineage>
        <taxon>Eukaryota</taxon>
        <taxon>Viridiplantae</taxon>
        <taxon>Streptophyta</taxon>
        <taxon>Embryophyta</taxon>
        <taxon>Tracheophyta</taxon>
        <taxon>Spermatophyta</taxon>
        <taxon>Magnoliopsida</taxon>
        <taxon>eudicotyledons</taxon>
        <taxon>Gunneridae</taxon>
        <taxon>Pentapetalae</taxon>
        <taxon>rosids</taxon>
        <taxon>fabids</taxon>
        <taxon>Rosales</taxon>
        <taxon>Rosaceae</taxon>
        <taxon>Amygdaloideae</taxon>
        <taxon>Amygdaleae</taxon>
        <taxon>Prunus</taxon>
    </lineage>
</organism>
<evidence type="ECO:0000256" key="3">
    <source>
        <dbReference type="ARBA" id="ARBA00022821"/>
    </source>
</evidence>
<dbReference type="PANTHER" id="PTHR36766:SF70">
    <property type="entry name" value="DISEASE RESISTANCE PROTEIN RGA4"/>
    <property type="match status" value="1"/>
</dbReference>
<dbReference type="InterPro" id="IPR006553">
    <property type="entry name" value="Leu-rich_rpt_Cys-con_subtyp"/>
</dbReference>
<feature type="domain" description="AAA+ ATPase" evidence="4">
    <location>
        <begin position="169"/>
        <end position="312"/>
    </location>
</feature>
<dbReference type="InterPro" id="IPR003591">
    <property type="entry name" value="Leu-rich_rpt_typical-subtyp"/>
</dbReference>
<dbReference type="PRINTS" id="PR00364">
    <property type="entry name" value="DISEASERSIST"/>
</dbReference>
<dbReference type="SUPFAM" id="SSF52540">
    <property type="entry name" value="P-loop containing nucleoside triphosphate hydrolases"/>
    <property type="match status" value="1"/>
</dbReference>
<dbReference type="Proteomes" id="UP001054821">
    <property type="component" value="Chromosome 1"/>
</dbReference>
<dbReference type="InterPro" id="IPR003593">
    <property type="entry name" value="AAA+_ATPase"/>
</dbReference>
<dbReference type="SMART" id="SM00367">
    <property type="entry name" value="LRR_CC"/>
    <property type="match status" value="7"/>
</dbReference>
<reference evidence="5 6" key="1">
    <citation type="journal article" date="2022" name="G3 (Bethesda)">
        <title>Whole-genome sequence and methylome profiling of the almond [Prunus dulcis (Mill.) D.A. Webb] cultivar 'Nonpareil'.</title>
        <authorList>
            <person name="D'Amico-Willman K.M."/>
            <person name="Ouma W.Z."/>
            <person name="Meulia T."/>
            <person name="Sideli G.M."/>
            <person name="Gradziel T.M."/>
            <person name="Fresnedo-Ramirez J."/>
        </authorList>
    </citation>
    <scope>NUCLEOTIDE SEQUENCE [LARGE SCALE GENOMIC DNA]</scope>
    <source>
        <strain evidence="5">Clone GOH B32 T37-40</strain>
    </source>
</reference>
<dbReference type="Pfam" id="PF23247">
    <property type="entry name" value="LRR_RPS2"/>
    <property type="match status" value="1"/>
</dbReference>
<name>A0AAD4WUL9_PRUDU</name>
<evidence type="ECO:0000313" key="6">
    <source>
        <dbReference type="Proteomes" id="UP001054821"/>
    </source>
</evidence>
<evidence type="ECO:0000256" key="2">
    <source>
        <dbReference type="ARBA" id="ARBA00022737"/>
    </source>
</evidence>
<keyword evidence="2" id="KW-0677">Repeat</keyword>
<dbReference type="InterPro" id="IPR057135">
    <property type="entry name" value="At4g27190-like_LRR"/>
</dbReference>
<dbReference type="Pfam" id="PF00931">
    <property type="entry name" value="NB-ARC"/>
    <property type="match status" value="1"/>
</dbReference>
<dbReference type="InterPro" id="IPR042197">
    <property type="entry name" value="Apaf_helical"/>
</dbReference>
<dbReference type="SUPFAM" id="SSF52058">
    <property type="entry name" value="L domain-like"/>
    <property type="match status" value="4"/>
</dbReference>
<proteinExistence type="predicted"/>
<dbReference type="InterPro" id="IPR058922">
    <property type="entry name" value="WHD_DRP"/>
</dbReference>
<dbReference type="InterPro" id="IPR027417">
    <property type="entry name" value="P-loop_NTPase"/>
</dbReference>
<dbReference type="Gene3D" id="1.10.10.10">
    <property type="entry name" value="Winged helix-like DNA-binding domain superfamily/Winged helix DNA-binding domain"/>
    <property type="match status" value="1"/>
</dbReference>
<dbReference type="FunFam" id="3.40.50.300:FF:001091">
    <property type="entry name" value="Probable disease resistance protein At1g61300"/>
    <property type="match status" value="1"/>
</dbReference>
<dbReference type="Gene3D" id="1.20.5.4130">
    <property type="match status" value="1"/>
</dbReference>
<keyword evidence="6" id="KW-1185">Reference proteome</keyword>
<dbReference type="InterPro" id="IPR055414">
    <property type="entry name" value="LRR_R13L4/SHOC2-like"/>
</dbReference>
<protein>
    <recommendedName>
        <fullName evidence="4">AAA+ ATPase domain-containing protein</fullName>
    </recommendedName>
</protein>
<keyword evidence="1" id="KW-0433">Leucine-rich repeat</keyword>
<evidence type="ECO:0000313" key="5">
    <source>
        <dbReference type="EMBL" id="KAI5349845.1"/>
    </source>
</evidence>
<dbReference type="Pfam" id="PF23598">
    <property type="entry name" value="LRR_14"/>
    <property type="match status" value="2"/>
</dbReference>
<dbReference type="InterPro" id="IPR032675">
    <property type="entry name" value="LRR_dom_sf"/>
</dbReference>
<dbReference type="InterPro" id="IPR002182">
    <property type="entry name" value="NB-ARC"/>
</dbReference>
<evidence type="ECO:0000256" key="1">
    <source>
        <dbReference type="ARBA" id="ARBA00022614"/>
    </source>
</evidence>
<sequence>MAAEFVLTFAAEGILTKVAALATEQVSLAWGFKGELARLGDSLSLMQNILRDAAEQPTDRGHTYEVLRRKLELQNHMKKKVLNFFSISNPLAFRLKMARKIKNINQRLADLKSEASLIGLVAKPKDATPQVMVNRETVSSFDTDEKFFGREELLSDIVKTLINSNNQENLSVMPIVGMPGLGKTTLAKKVFNELAIDKSFDKRIWVCVSNDFDVNSILRSILEILNPTNAKIERQEALLKHLHEALAGKRYILILDDVWNEDRTKWSNLMNCLSKLSSQGSTVIVTTRSANVASITETNPYLRRTLGLLQEDKCWSILKNRAFPDNNAPISADLETIGKQIAKKCAGVPLVAKVLGGILRSKNSTDEWLSIQESKIWALPEGEDRIMSVLRLSFDNLKSAPLKRCFAYCSIFMKDFEIERENLVQLWMAEGLLHSSSNQEMEDIGNGYFNILLQNSLFQDVTMDKDGVVITCKMHDLVHDLAELVSKSVGKLQSLFSNGEDLSNSLSTFNSLRVLNLYDAEIEELPSSIGRLKHLRYLDVSETRIRELPKSIGKLYNLQTLRMCGTENLERFPKEMENLINLRHVYFDKDREVQFGMRRLTHLQTISPSFIVDKDRNHGIDELGGLNQLKGELTISSLEHVKDKDEAKKSNLAGKTNIRKLTLEWGYDDWERNNKASDGDVLEGLQPNRELEILKIKNFMGGKLASWMMSLSNLKKIWLSCCEECEEVPPLGDLPNLRHVKFEDMDKLKCVGDEFYGAALFPSLKTLVFNNCPALIEWKEAAFPCLEELTLLNCRELRNAPSHFPSLQKLKIRNIDQVMAIENICSQLTTLTHLEIRGATELTRLPVGMLENNHNLRVLHIDDCNKLSHLPDELHALRLLEGLTLENCPSLEFIPITTQSQGMPCLRIVKIQNCEKLSSWPSGLEYCTSLQELRITNCQNLRHLPVDGLQTLVSLEELTLIDWSSLEFIPITTQSQGMPCLRKLKIDKCEKLSSCPSGLEYCTSLQELLFANCQNLRHLPVDGLQTLVSLEELTLIGCPSLEFITITTQSQSMPCLRKLTIDKCEKLSSCPSGLEYCTSLQELHFTNCQNLRHLPVDGLQTLVSLEELTLIGCPSLEFIPITTQSQSMPCLRKLTIDKCEKLSSCPSGLEYCNSLQKLSIENCQNLRHLPVDALQNPVSLEELSISDCTNLEAIPSLDNLTSLRRVSICGCDGLTSLPRGLQSCTSLRYLSMSKCHNLISMADVDASRLQSLSDLKIFHCHKLKYLPTGLRSLTSLEYLSIGWPKLKSLPQQIQHFTTCLEFLIIDSFDSIEALPKWLGNLTSLIYLKMRDCKNLMYLPTVEVVQRLTKLGTLVISGCPLLAERCAKESGPEWHKISHIPHIRGWPKLRTLPQQIQHFTTCLEYLAIKSFDSMEALPEWLGNLTSLIYLDKRDCKNLMHVKFEYMDKLKCVGVEFYGAALFPSLKTELRNAPSRFPSLQKLEIRNIDQVMAIENICIQLTTLTHLKIHGATELTRLPVGMLENNHNLRVMHIDDCNKLSHLPDGLHALRLRIVKIQNCEKLSSWPSGLKYCTSLQELHITNCQNLRHLPVDALQNPVSLKELYIVDCTNLEAVPSLDNLTSLHDVPICGCDGLTSLPRGLRSLTSLENLSIGEFWEELDSFPDFELPSQIRWLNIIGWPKLKSLPQQIQHLTSLVGLRIDSFDSMEALPEWLSNLTSLIYLNIWDCKNLMYLPTVEVMQRLTKLGTLVISGCPLLTERCAKESGPEWHKISHIPNQIIN</sequence>
<comment type="caution">
    <text evidence="5">The sequence shown here is derived from an EMBL/GenBank/DDBJ whole genome shotgun (WGS) entry which is preliminary data.</text>
</comment>
<dbReference type="SMART" id="SM00369">
    <property type="entry name" value="LRR_TYP"/>
    <property type="match status" value="3"/>
</dbReference>
<dbReference type="Gene3D" id="3.40.50.300">
    <property type="entry name" value="P-loop containing nucleotide triphosphate hydrolases"/>
    <property type="match status" value="1"/>
</dbReference>
<dbReference type="EMBL" id="JAJFAZ020000001">
    <property type="protein sequence ID" value="KAI5349845.1"/>
    <property type="molecule type" value="Genomic_DNA"/>
</dbReference>
<evidence type="ECO:0000259" key="4">
    <source>
        <dbReference type="SMART" id="SM00382"/>
    </source>
</evidence>
<dbReference type="GO" id="GO:0006952">
    <property type="term" value="P:defense response"/>
    <property type="evidence" value="ECO:0007669"/>
    <property type="project" value="UniProtKB-KW"/>
</dbReference>
<gene>
    <name evidence="5" type="ORF">L3X38_002736</name>
</gene>
<dbReference type="Gene3D" id="3.80.10.10">
    <property type="entry name" value="Ribonuclease Inhibitor"/>
    <property type="match status" value="9"/>
</dbReference>
<dbReference type="Gene3D" id="1.10.8.430">
    <property type="entry name" value="Helical domain of apoptotic protease-activating factors"/>
    <property type="match status" value="1"/>
</dbReference>
<dbReference type="GO" id="GO:0043531">
    <property type="term" value="F:ADP binding"/>
    <property type="evidence" value="ECO:0007669"/>
    <property type="project" value="InterPro"/>
</dbReference>
<dbReference type="FunFam" id="1.10.10.10:FF:000322">
    <property type="entry name" value="Probable disease resistance protein At1g63360"/>
    <property type="match status" value="1"/>
</dbReference>
<dbReference type="InterPro" id="IPR036388">
    <property type="entry name" value="WH-like_DNA-bd_sf"/>
</dbReference>
<accession>A0AAD4WUL9</accession>
<keyword evidence="3" id="KW-0611">Plant defense</keyword>
<dbReference type="PANTHER" id="PTHR36766">
    <property type="entry name" value="PLANT BROAD-SPECTRUM MILDEW RESISTANCE PROTEIN RPW8"/>
    <property type="match status" value="1"/>
</dbReference>
<dbReference type="SMART" id="SM00382">
    <property type="entry name" value="AAA"/>
    <property type="match status" value="1"/>
</dbReference>
<dbReference type="Pfam" id="PF23559">
    <property type="entry name" value="WHD_DRP"/>
    <property type="match status" value="1"/>
</dbReference>